<dbReference type="GO" id="GO:0003700">
    <property type="term" value="F:DNA-binding transcription factor activity"/>
    <property type="evidence" value="ECO:0007669"/>
    <property type="project" value="InterPro"/>
</dbReference>
<dbReference type="STRING" id="257708.RGI145_22185"/>
<dbReference type="InterPro" id="IPR008920">
    <property type="entry name" value="TF_FadR/GntR_C"/>
</dbReference>
<evidence type="ECO:0000256" key="2">
    <source>
        <dbReference type="ARBA" id="ARBA00023125"/>
    </source>
</evidence>
<dbReference type="PANTHER" id="PTHR43537">
    <property type="entry name" value="TRANSCRIPTIONAL REGULATOR, GNTR FAMILY"/>
    <property type="match status" value="1"/>
</dbReference>
<accession>A0A1L7AMN1</accession>
<dbReference type="Proteomes" id="UP000185494">
    <property type="component" value="Chromosome 2"/>
</dbReference>
<proteinExistence type="predicted"/>
<dbReference type="Pfam" id="PF07729">
    <property type="entry name" value="FCD"/>
    <property type="match status" value="1"/>
</dbReference>
<dbReference type="SUPFAM" id="SSF46785">
    <property type="entry name" value="Winged helix' DNA-binding domain"/>
    <property type="match status" value="1"/>
</dbReference>
<sequence>MGEAVLAPPSRGAARGAAGKASLPFLVLKRQIMLGELEAGQVLTELDLANRFSCSQGMVREALLQLQEEGLVQRKGYRGTQVSECTTDEAVEMFHIRQAIETRGIRRTMRHPSRNLVPDLHALMRQMEESAEGGDELELAALDRDFHRRLFADAGLAALDPILHRCLVHNHRYKISRSLGPRDLRQTALRHEAIIAAIAQGDAGAAATALQHHIATIVDLGPNIFPDIVP</sequence>
<keyword evidence="1" id="KW-0805">Transcription regulation</keyword>
<evidence type="ECO:0000259" key="4">
    <source>
        <dbReference type="PROSITE" id="PS50949"/>
    </source>
</evidence>
<dbReference type="InterPro" id="IPR036388">
    <property type="entry name" value="WH-like_DNA-bd_sf"/>
</dbReference>
<evidence type="ECO:0000313" key="5">
    <source>
        <dbReference type="EMBL" id="APT60002.1"/>
    </source>
</evidence>
<dbReference type="eggNOG" id="COG1802">
    <property type="taxonomic scope" value="Bacteria"/>
</dbReference>
<feature type="domain" description="HTH gntR-type" evidence="4">
    <location>
        <begin position="18"/>
        <end position="85"/>
    </location>
</feature>
<dbReference type="PANTHER" id="PTHR43537:SF49">
    <property type="entry name" value="TRANSCRIPTIONAL REGULATORY PROTEIN"/>
    <property type="match status" value="1"/>
</dbReference>
<dbReference type="EMBL" id="CP015584">
    <property type="protein sequence ID" value="APT60002.1"/>
    <property type="molecule type" value="Genomic_DNA"/>
</dbReference>
<dbReference type="InterPro" id="IPR000524">
    <property type="entry name" value="Tscrpt_reg_HTH_GntR"/>
</dbReference>
<reference evidence="5 6" key="1">
    <citation type="submission" date="2016-05" db="EMBL/GenBank/DDBJ databases">
        <title>Complete Genome and Methylome Analysis of Psychrotrophic Bacterial Isolates from Antarctic Lake Untersee.</title>
        <authorList>
            <person name="Fomenkov A."/>
            <person name="Akimov V.N."/>
            <person name="Vasilyeva L.V."/>
            <person name="Andersen D."/>
            <person name="Vincze T."/>
            <person name="Roberts R.J."/>
        </authorList>
    </citation>
    <scope>NUCLEOTIDE SEQUENCE [LARGE SCALE GENOMIC DNA]</scope>
    <source>
        <strain evidence="5 6">U14-5</strain>
    </source>
</reference>
<dbReference type="RefSeq" id="WP_075800713.1">
    <property type="nucleotide sequence ID" value="NZ_CP015584.1"/>
</dbReference>
<dbReference type="SUPFAM" id="SSF48008">
    <property type="entry name" value="GntR ligand-binding domain-like"/>
    <property type="match status" value="1"/>
</dbReference>
<dbReference type="Pfam" id="PF00392">
    <property type="entry name" value="GntR"/>
    <property type="match status" value="1"/>
</dbReference>
<evidence type="ECO:0000313" key="6">
    <source>
        <dbReference type="Proteomes" id="UP000185494"/>
    </source>
</evidence>
<evidence type="ECO:0000256" key="1">
    <source>
        <dbReference type="ARBA" id="ARBA00023015"/>
    </source>
</evidence>
<dbReference type="Gene3D" id="1.10.10.10">
    <property type="entry name" value="Winged helix-like DNA-binding domain superfamily/Winged helix DNA-binding domain"/>
    <property type="match status" value="1"/>
</dbReference>
<dbReference type="InterPro" id="IPR036390">
    <property type="entry name" value="WH_DNA-bd_sf"/>
</dbReference>
<protein>
    <submittedName>
        <fullName evidence="5">GntR family transcriptional regulator</fullName>
    </submittedName>
</protein>
<dbReference type="SMART" id="SM00345">
    <property type="entry name" value="HTH_GNTR"/>
    <property type="match status" value="1"/>
</dbReference>
<dbReference type="AlphaFoldDB" id="A0A1L7AMN1"/>
<dbReference type="Gene3D" id="1.20.120.530">
    <property type="entry name" value="GntR ligand-binding domain-like"/>
    <property type="match status" value="1"/>
</dbReference>
<dbReference type="PROSITE" id="PS50949">
    <property type="entry name" value="HTH_GNTR"/>
    <property type="match status" value="1"/>
</dbReference>
<keyword evidence="2" id="KW-0238">DNA-binding</keyword>
<dbReference type="KEGG" id="rgi:RGI145_22185"/>
<dbReference type="InterPro" id="IPR011711">
    <property type="entry name" value="GntR_C"/>
</dbReference>
<dbReference type="GO" id="GO:0003677">
    <property type="term" value="F:DNA binding"/>
    <property type="evidence" value="ECO:0007669"/>
    <property type="project" value="UniProtKB-KW"/>
</dbReference>
<keyword evidence="3" id="KW-0804">Transcription</keyword>
<gene>
    <name evidence="5" type="ORF">RGI145_22185</name>
</gene>
<organism evidence="5 6">
    <name type="scientific">Roseomonas gilardii</name>
    <dbReference type="NCBI Taxonomy" id="257708"/>
    <lineage>
        <taxon>Bacteria</taxon>
        <taxon>Pseudomonadati</taxon>
        <taxon>Pseudomonadota</taxon>
        <taxon>Alphaproteobacteria</taxon>
        <taxon>Acetobacterales</taxon>
        <taxon>Roseomonadaceae</taxon>
        <taxon>Roseomonas</taxon>
    </lineage>
</organism>
<evidence type="ECO:0000256" key="3">
    <source>
        <dbReference type="ARBA" id="ARBA00023163"/>
    </source>
</evidence>
<dbReference type="SMART" id="SM00895">
    <property type="entry name" value="FCD"/>
    <property type="match status" value="1"/>
</dbReference>
<name>A0A1L7AMN1_9PROT</name>